<comment type="caution">
    <text evidence="1">The sequence shown here is derived from an EMBL/GenBank/DDBJ whole genome shotgun (WGS) entry which is preliminary data.</text>
</comment>
<protein>
    <submittedName>
        <fullName evidence="1">Uncharacterized protein</fullName>
    </submittedName>
</protein>
<sequence>MTKDIVSRTDCAAAPPYVVWRALLAAAQFGLRGRARWADITYRATAHLIPHRDSTRLVLTGAPDRVPACASSLRQLHARRQAKRDLHHLAQAAS</sequence>
<gene>
    <name evidence="1" type="ORF">J4035_12500</name>
</gene>
<dbReference type="Proteomes" id="UP000678317">
    <property type="component" value="Unassembled WGS sequence"/>
</dbReference>
<keyword evidence="2" id="KW-1185">Reference proteome</keyword>
<accession>A0ABS3SKF9</accession>
<dbReference type="RefSeq" id="WP_208289847.1">
    <property type="nucleotide sequence ID" value="NZ_CP074404.1"/>
</dbReference>
<name>A0ABS3SKF9_9CELL</name>
<reference evidence="1 2" key="1">
    <citation type="submission" date="2021-03" db="EMBL/GenBank/DDBJ databases">
        <title>novel species in genus Cellulomonas.</title>
        <authorList>
            <person name="Zhang G."/>
        </authorList>
    </citation>
    <scope>NUCLEOTIDE SEQUENCE [LARGE SCALE GENOMIC DNA]</scope>
    <source>
        <strain evidence="2">zg-ZUI188</strain>
    </source>
</reference>
<proteinExistence type="predicted"/>
<organism evidence="1 2">
    <name type="scientific">Cellulomonas fengjieae</name>
    <dbReference type="NCBI Taxonomy" id="2819978"/>
    <lineage>
        <taxon>Bacteria</taxon>
        <taxon>Bacillati</taxon>
        <taxon>Actinomycetota</taxon>
        <taxon>Actinomycetes</taxon>
        <taxon>Micrococcales</taxon>
        <taxon>Cellulomonadaceae</taxon>
        <taxon>Cellulomonas</taxon>
    </lineage>
</organism>
<evidence type="ECO:0000313" key="1">
    <source>
        <dbReference type="EMBL" id="MBO3085460.1"/>
    </source>
</evidence>
<evidence type="ECO:0000313" key="2">
    <source>
        <dbReference type="Proteomes" id="UP000678317"/>
    </source>
</evidence>
<dbReference type="EMBL" id="JAGFBM010000007">
    <property type="protein sequence ID" value="MBO3085460.1"/>
    <property type="molecule type" value="Genomic_DNA"/>
</dbReference>